<gene>
    <name evidence="2" type="ORF">C1H46_029011</name>
</gene>
<sequence length="146" mass="15849">MRMQAPLGGQDKTKQTSEQTNKRSNEQTNERTNKQACEHGSDAKMRVFAAAVDHAGEVGRVELVQMQQILYWCRSGPGVGDSARGQGCSRWVESVRCGSGDAGTASAVVESAGHGADDGGQLQNQFKQWSCDCRVARNAMSRMRVQ</sequence>
<comment type="caution">
    <text evidence="2">The sequence shown here is derived from an EMBL/GenBank/DDBJ whole genome shotgun (WGS) entry which is preliminary data.</text>
</comment>
<reference evidence="2 3" key="1">
    <citation type="journal article" date="2019" name="G3 (Bethesda)">
        <title>Sequencing of a Wild Apple (Malus baccata) Genome Unravels the Differences Between Cultivated and Wild Apple Species Regarding Disease Resistance and Cold Tolerance.</title>
        <authorList>
            <person name="Chen X."/>
        </authorList>
    </citation>
    <scope>NUCLEOTIDE SEQUENCE [LARGE SCALE GENOMIC DNA]</scope>
    <source>
        <strain evidence="3">cv. Shandingzi</strain>
        <tissue evidence="2">Leaves</tissue>
    </source>
</reference>
<evidence type="ECO:0000313" key="2">
    <source>
        <dbReference type="EMBL" id="TQD85434.1"/>
    </source>
</evidence>
<evidence type="ECO:0000313" key="3">
    <source>
        <dbReference type="Proteomes" id="UP000315295"/>
    </source>
</evidence>
<proteinExistence type="predicted"/>
<dbReference type="EMBL" id="VIEB01000597">
    <property type="protein sequence ID" value="TQD85434.1"/>
    <property type="molecule type" value="Genomic_DNA"/>
</dbReference>
<name>A0A540LG42_MALBA</name>
<feature type="compositionally biased region" description="Basic and acidic residues" evidence="1">
    <location>
        <begin position="11"/>
        <end position="40"/>
    </location>
</feature>
<dbReference type="AlphaFoldDB" id="A0A540LG42"/>
<protein>
    <submittedName>
        <fullName evidence="2">Uncharacterized protein</fullName>
    </submittedName>
</protein>
<keyword evidence="3" id="KW-1185">Reference proteome</keyword>
<evidence type="ECO:0000256" key="1">
    <source>
        <dbReference type="SAM" id="MobiDB-lite"/>
    </source>
</evidence>
<accession>A0A540LG42</accession>
<dbReference type="Proteomes" id="UP000315295">
    <property type="component" value="Unassembled WGS sequence"/>
</dbReference>
<feature type="region of interest" description="Disordered" evidence="1">
    <location>
        <begin position="1"/>
        <end position="40"/>
    </location>
</feature>
<organism evidence="2 3">
    <name type="scientific">Malus baccata</name>
    <name type="common">Siberian crab apple</name>
    <name type="synonym">Pyrus baccata</name>
    <dbReference type="NCBI Taxonomy" id="106549"/>
    <lineage>
        <taxon>Eukaryota</taxon>
        <taxon>Viridiplantae</taxon>
        <taxon>Streptophyta</taxon>
        <taxon>Embryophyta</taxon>
        <taxon>Tracheophyta</taxon>
        <taxon>Spermatophyta</taxon>
        <taxon>Magnoliopsida</taxon>
        <taxon>eudicotyledons</taxon>
        <taxon>Gunneridae</taxon>
        <taxon>Pentapetalae</taxon>
        <taxon>rosids</taxon>
        <taxon>fabids</taxon>
        <taxon>Rosales</taxon>
        <taxon>Rosaceae</taxon>
        <taxon>Amygdaloideae</taxon>
        <taxon>Maleae</taxon>
        <taxon>Malus</taxon>
    </lineage>
</organism>